<organism evidence="3 4">
    <name type="scientific">Trachipleistophora hominis</name>
    <name type="common">Microsporidian parasite</name>
    <dbReference type="NCBI Taxonomy" id="72359"/>
    <lineage>
        <taxon>Eukaryota</taxon>
        <taxon>Fungi</taxon>
        <taxon>Fungi incertae sedis</taxon>
        <taxon>Microsporidia</taxon>
        <taxon>Pleistophoridae</taxon>
        <taxon>Trachipleistophora</taxon>
    </lineage>
</organism>
<name>L7JZU0_TRAHO</name>
<dbReference type="Proteomes" id="UP000011185">
    <property type="component" value="Unassembled WGS sequence"/>
</dbReference>
<dbReference type="PROSITE" id="PS50192">
    <property type="entry name" value="T_SNARE"/>
    <property type="match status" value="1"/>
</dbReference>
<keyword evidence="1" id="KW-1133">Transmembrane helix</keyword>
<reference evidence="3 4" key="1">
    <citation type="journal article" date="2012" name="PLoS Pathog.">
        <title>The genome of the obligate intracellular parasite Trachipleistophora hominis: new insights into microsporidian genome dynamics and reductive evolution.</title>
        <authorList>
            <person name="Heinz E."/>
            <person name="Williams T.A."/>
            <person name="Nakjang S."/>
            <person name="Noel C.J."/>
            <person name="Swan D.C."/>
            <person name="Goldberg A.V."/>
            <person name="Harris S.R."/>
            <person name="Weinmaier T."/>
            <person name="Markert S."/>
            <person name="Becher D."/>
            <person name="Bernhardt J."/>
            <person name="Dagan T."/>
            <person name="Hacker C."/>
            <person name="Lucocq J.M."/>
            <person name="Schweder T."/>
            <person name="Rattei T."/>
            <person name="Hall N."/>
            <person name="Hirt R.P."/>
            <person name="Embley T.M."/>
        </authorList>
    </citation>
    <scope>NUCLEOTIDE SEQUENCE [LARGE SCALE GENOMIC DNA]</scope>
</reference>
<dbReference type="OrthoDB" id="421009at2759"/>
<keyword evidence="1" id="KW-0812">Transmembrane</keyword>
<feature type="transmembrane region" description="Helical" evidence="1">
    <location>
        <begin position="76"/>
        <end position="93"/>
    </location>
</feature>
<dbReference type="InterPro" id="IPR000727">
    <property type="entry name" value="T_SNARE_dom"/>
</dbReference>
<accession>L7JZU0</accession>
<dbReference type="Gene3D" id="1.20.5.110">
    <property type="match status" value="1"/>
</dbReference>
<feature type="domain" description="T-SNARE coiled-coil homology" evidence="2">
    <location>
        <begin position="3"/>
        <end position="65"/>
    </location>
</feature>
<evidence type="ECO:0000256" key="1">
    <source>
        <dbReference type="SAM" id="Phobius"/>
    </source>
</evidence>
<dbReference type="EMBL" id="JH993812">
    <property type="protein sequence ID" value="ELQ76825.1"/>
    <property type="molecule type" value="Genomic_DNA"/>
</dbReference>
<dbReference type="VEuPathDB" id="MicrosporidiaDB:THOM_0179"/>
<evidence type="ECO:0000259" key="2">
    <source>
        <dbReference type="PROSITE" id="PS50192"/>
    </source>
</evidence>
<keyword evidence="4" id="KW-1185">Reference proteome</keyword>
<keyword evidence="1" id="KW-0472">Membrane</keyword>
<gene>
    <name evidence="3" type="ORF">THOM_0179</name>
</gene>
<evidence type="ECO:0000313" key="4">
    <source>
        <dbReference type="Proteomes" id="UP000011185"/>
    </source>
</evidence>
<dbReference type="InParanoid" id="L7JZU0"/>
<protein>
    <submittedName>
        <fullName evidence="3">SNARE protein SED5/Syntaxin 5</fullName>
    </submittedName>
</protein>
<sequence>MQETTSTIKRQNYAMLNTQITEIGQLMSDISMHINIQGENLKRIDEVIERVDDNLFGGFREIEKVWNSVKGRRKSIGVFVAVWIVLILLYVLFRSI</sequence>
<dbReference type="AlphaFoldDB" id="L7JZU0"/>
<dbReference type="SUPFAM" id="SSF58038">
    <property type="entry name" value="SNARE fusion complex"/>
    <property type="match status" value="1"/>
</dbReference>
<proteinExistence type="predicted"/>
<dbReference type="STRING" id="72359.L7JZU0"/>
<dbReference type="HOGENOM" id="CLU_159694_0_0_1"/>
<evidence type="ECO:0000313" key="3">
    <source>
        <dbReference type="EMBL" id="ELQ76825.1"/>
    </source>
</evidence>